<sequence>MRFGIRVFGKPAKAKAKVVVAGMSEEKGHVAVAEIEAAGGSGAGKSMVGFGYVFVRDGMTLHADTGYTSR</sequence>
<evidence type="ECO:0000313" key="1">
    <source>
        <dbReference type="EMBL" id="GGH73066.1"/>
    </source>
</evidence>
<dbReference type="EMBL" id="BMDD01000001">
    <property type="protein sequence ID" value="GGH73066.1"/>
    <property type="molecule type" value="Genomic_DNA"/>
</dbReference>
<proteinExistence type="predicted"/>
<name>A0ABQ1ZS26_9BACL</name>
<evidence type="ECO:0000313" key="2">
    <source>
        <dbReference type="Proteomes" id="UP000605427"/>
    </source>
</evidence>
<comment type="caution">
    <text evidence="1">The sequence shown here is derived from an EMBL/GenBank/DDBJ whole genome shotgun (WGS) entry which is preliminary data.</text>
</comment>
<keyword evidence="2" id="KW-1185">Reference proteome</keyword>
<reference evidence="2" key="1">
    <citation type="journal article" date="2019" name="Int. J. Syst. Evol. Microbiol.">
        <title>The Global Catalogue of Microorganisms (GCM) 10K type strain sequencing project: providing services to taxonomists for standard genome sequencing and annotation.</title>
        <authorList>
            <consortium name="The Broad Institute Genomics Platform"/>
            <consortium name="The Broad Institute Genome Sequencing Center for Infectious Disease"/>
            <person name="Wu L."/>
            <person name="Ma J."/>
        </authorList>
    </citation>
    <scope>NUCLEOTIDE SEQUENCE [LARGE SCALE GENOMIC DNA]</scope>
    <source>
        <strain evidence="2">CCM 8702</strain>
    </source>
</reference>
<protein>
    <submittedName>
        <fullName evidence="1">Uncharacterized protein</fullName>
    </submittedName>
</protein>
<accession>A0ABQ1ZS26</accession>
<dbReference type="Proteomes" id="UP000605427">
    <property type="component" value="Unassembled WGS sequence"/>
</dbReference>
<gene>
    <name evidence="1" type="ORF">GCM10007362_11830</name>
</gene>
<organism evidence="1 2">
    <name type="scientific">Saccharibacillus endophyticus</name>
    <dbReference type="NCBI Taxonomy" id="2060666"/>
    <lineage>
        <taxon>Bacteria</taxon>
        <taxon>Bacillati</taxon>
        <taxon>Bacillota</taxon>
        <taxon>Bacilli</taxon>
        <taxon>Bacillales</taxon>
        <taxon>Paenibacillaceae</taxon>
        <taxon>Saccharibacillus</taxon>
    </lineage>
</organism>